<dbReference type="InterPro" id="IPR011179">
    <property type="entry name" value="IPdP_isomerase"/>
</dbReference>
<dbReference type="GO" id="GO:0010181">
    <property type="term" value="F:FMN binding"/>
    <property type="evidence" value="ECO:0007669"/>
    <property type="project" value="UniProtKB-UniRule"/>
</dbReference>
<comment type="caution">
    <text evidence="11">Lacks conserved residue(s) required for the propagation of feature annotation.</text>
</comment>
<keyword evidence="3 11" id="KW-0285">Flavoprotein</keyword>
<comment type="cofactor">
    <cofactor evidence="1 11">
        <name>FMN</name>
        <dbReference type="ChEBI" id="CHEBI:58210"/>
    </cofactor>
</comment>
<evidence type="ECO:0000256" key="8">
    <source>
        <dbReference type="ARBA" id="ARBA00023229"/>
    </source>
</evidence>
<keyword evidence="2 11" id="KW-0963">Cytoplasm</keyword>
<feature type="domain" description="FMN-dependent dehydrogenase" evidence="12">
    <location>
        <begin position="177"/>
        <end position="336"/>
    </location>
</feature>
<dbReference type="GO" id="GO:0005737">
    <property type="term" value="C:cytoplasm"/>
    <property type="evidence" value="ECO:0007669"/>
    <property type="project" value="UniProtKB-SubCell"/>
</dbReference>
<evidence type="ECO:0000256" key="10">
    <source>
        <dbReference type="ARBA" id="ARBA00025810"/>
    </source>
</evidence>
<dbReference type="HAMAP" id="MF_00354">
    <property type="entry name" value="Idi_2"/>
    <property type="match status" value="1"/>
</dbReference>
<keyword evidence="5 11" id="KW-0479">Metal-binding</keyword>
<sequence length="349" mass="36245">MTDSQHILRRKDEHLDIALKQGVGGVNSSFDSVALEHCALPELDLDQVDLSTEFLGRRLALPFLISSMTGGPQRGASINAHLAEAAEALQIPMAVGSQRVAIEGEAAGGIDSNLRRLAPTTPIWANLGAAQLVLGYGVDEARRAVEMIGADALIIHLNPLQEAVQPAGDRTWTGVLNAIQTLASGLGRPIIIKEVGYGVSAQVAGRLRDAGVAAIDVAGAGGTAWAAIEAERAPTQADKAVAEAFTGWGIPTPLALLQVRSAYPDLPLIGSGGIRHGVDAAKAIRLGADLVGQAGGVLAAALVSPDAVMQHFEILAQQLRIACFCTGSANLQALKSVRLLPLARPIHDL</sequence>
<feature type="binding site" evidence="11">
    <location>
        <position position="126"/>
    </location>
    <ligand>
        <name>FMN</name>
        <dbReference type="ChEBI" id="CHEBI:58210"/>
    </ligand>
</feature>
<evidence type="ECO:0000256" key="5">
    <source>
        <dbReference type="ARBA" id="ARBA00022723"/>
    </source>
</evidence>
<evidence type="ECO:0000256" key="11">
    <source>
        <dbReference type="HAMAP-Rule" id="MF_00354"/>
    </source>
</evidence>
<evidence type="ECO:0000256" key="1">
    <source>
        <dbReference type="ARBA" id="ARBA00001917"/>
    </source>
</evidence>
<feature type="binding site" evidence="11">
    <location>
        <begin position="97"/>
        <end position="99"/>
    </location>
    <ligand>
        <name>substrate</name>
    </ligand>
</feature>
<dbReference type="PANTHER" id="PTHR43665">
    <property type="entry name" value="ISOPENTENYL-DIPHOSPHATE DELTA-ISOMERASE"/>
    <property type="match status" value="1"/>
</dbReference>
<evidence type="ECO:0000256" key="3">
    <source>
        <dbReference type="ARBA" id="ARBA00022630"/>
    </source>
</evidence>
<evidence type="ECO:0000256" key="9">
    <source>
        <dbReference type="ARBA" id="ARBA00023235"/>
    </source>
</evidence>
<dbReference type="PIRSF" id="PIRSF003314">
    <property type="entry name" value="IPP_isomerase"/>
    <property type="match status" value="1"/>
</dbReference>
<dbReference type="GO" id="GO:0000287">
    <property type="term" value="F:magnesium ion binding"/>
    <property type="evidence" value="ECO:0007669"/>
    <property type="project" value="UniProtKB-UniRule"/>
</dbReference>
<evidence type="ECO:0000256" key="4">
    <source>
        <dbReference type="ARBA" id="ARBA00022643"/>
    </source>
</evidence>
<dbReference type="Gene3D" id="3.20.20.70">
    <property type="entry name" value="Aldolase class I"/>
    <property type="match status" value="1"/>
</dbReference>
<feature type="binding site" evidence="11">
    <location>
        <begin position="67"/>
        <end position="69"/>
    </location>
    <ligand>
        <name>FMN</name>
        <dbReference type="ChEBI" id="CHEBI:58210"/>
    </ligand>
</feature>
<keyword evidence="4 11" id="KW-0288">FMN</keyword>
<protein>
    <recommendedName>
        <fullName evidence="11">Isopentenyl-diphosphate delta-isomerase</fullName>
        <shortName evidence="11">IPP isomerase</shortName>
        <ecNumber evidence="11">5.3.3.2</ecNumber>
    </recommendedName>
    <alternativeName>
        <fullName evidence="11">Isopentenyl diphosphate:dimethylallyl diphosphate isomerase</fullName>
    </alternativeName>
    <alternativeName>
        <fullName evidence="11">Isopentenyl pyrophosphate isomerase</fullName>
    </alternativeName>
    <alternativeName>
        <fullName evidence="11">Type 2 isopentenyl diphosphate isomerase</fullName>
        <shortName evidence="11">IDI-2</shortName>
    </alternativeName>
</protein>
<keyword evidence="14" id="KW-1185">Reference proteome</keyword>
<feature type="binding site" evidence="11">
    <location>
        <begin position="294"/>
        <end position="295"/>
    </location>
    <ligand>
        <name>FMN</name>
        <dbReference type="ChEBI" id="CHEBI:58210"/>
    </ligand>
</feature>
<dbReference type="PANTHER" id="PTHR43665:SF1">
    <property type="entry name" value="ISOPENTENYL-DIPHOSPHATE DELTA-ISOMERASE"/>
    <property type="match status" value="1"/>
</dbReference>
<comment type="subcellular location">
    <subcellularLocation>
        <location evidence="11">Cytoplasm</location>
    </subcellularLocation>
</comment>
<feature type="binding site" evidence="11">
    <location>
        <begin position="273"/>
        <end position="275"/>
    </location>
    <ligand>
        <name>FMN</name>
        <dbReference type="ChEBI" id="CHEBI:58210"/>
    </ligand>
</feature>
<comment type="function">
    <text evidence="11">Involved in the biosynthesis of isoprenoids. Catalyzes the 1,3-allylic rearrangement of the homoallylic substrate isopentenyl (IPP) to its allylic isomer, dimethylallyl diphosphate (DMAPP).</text>
</comment>
<dbReference type="Pfam" id="PF01070">
    <property type="entry name" value="FMN_dh"/>
    <property type="match status" value="2"/>
</dbReference>
<comment type="caution">
    <text evidence="13">The sequence shown here is derived from an EMBL/GenBank/DDBJ whole genome shotgun (WGS) entry which is preliminary data.</text>
</comment>
<feature type="binding site" evidence="11">
    <location>
        <position position="161"/>
    </location>
    <ligand>
        <name>substrate</name>
    </ligand>
</feature>
<dbReference type="InterPro" id="IPR013785">
    <property type="entry name" value="Aldolase_TIM"/>
</dbReference>
<dbReference type="NCBIfam" id="TIGR02151">
    <property type="entry name" value="IPP_isom_2"/>
    <property type="match status" value="1"/>
</dbReference>
<comment type="similarity">
    <text evidence="11">Belongs to the IPP isomerase type 2 family.</text>
</comment>
<comment type="subunit">
    <text evidence="10 11">Homooctamer. Dimer of tetramers.</text>
</comment>
<comment type="catalytic activity">
    <reaction evidence="11">
        <text>isopentenyl diphosphate = dimethylallyl diphosphate</text>
        <dbReference type="Rhea" id="RHEA:23284"/>
        <dbReference type="ChEBI" id="CHEBI:57623"/>
        <dbReference type="ChEBI" id="CHEBI:128769"/>
        <dbReference type="EC" id="5.3.3.2"/>
    </reaction>
</comment>
<feature type="binding site" evidence="11">
    <location>
        <position position="66"/>
    </location>
    <ligand>
        <name>FMN</name>
        <dbReference type="ChEBI" id="CHEBI:58210"/>
    </ligand>
</feature>
<dbReference type="AlphaFoldDB" id="A0A328AI25"/>
<dbReference type="GO" id="GO:0016491">
    <property type="term" value="F:oxidoreductase activity"/>
    <property type="evidence" value="ECO:0007669"/>
    <property type="project" value="InterPro"/>
</dbReference>
<dbReference type="RefSeq" id="WP_111514784.1">
    <property type="nucleotide sequence ID" value="NZ_QFYR01000002.1"/>
</dbReference>
<dbReference type="GO" id="GO:0004452">
    <property type="term" value="F:isopentenyl-diphosphate delta-isomerase activity"/>
    <property type="evidence" value="ECO:0007669"/>
    <property type="project" value="UniProtKB-UniRule"/>
</dbReference>
<accession>A0A328AI25</accession>
<evidence type="ECO:0000256" key="6">
    <source>
        <dbReference type="ARBA" id="ARBA00022842"/>
    </source>
</evidence>
<dbReference type="InterPro" id="IPR000262">
    <property type="entry name" value="FMN-dep_DH"/>
</dbReference>
<comment type="cofactor">
    <cofactor evidence="11">
        <name>Mg(2+)</name>
        <dbReference type="ChEBI" id="CHEBI:18420"/>
    </cofactor>
</comment>
<dbReference type="GO" id="GO:0008299">
    <property type="term" value="P:isoprenoid biosynthetic process"/>
    <property type="evidence" value="ECO:0007669"/>
    <property type="project" value="UniProtKB-UniRule"/>
</dbReference>
<organism evidence="13 14">
    <name type="scientific">Phenylobacterium deserti</name>
    <dbReference type="NCBI Taxonomy" id="1914756"/>
    <lineage>
        <taxon>Bacteria</taxon>
        <taxon>Pseudomonadati</taxon>
        <taxon>Pseudomonadota</taxon>
        <taxon>Alphaproteobacteria</taxon>
        <taxon>Caulobacterales</taxon>
        <taxon>Caulobacteraceae</taxon>
        <taxon>Phenylobacterium</taxon>
    </lineage>
</organism>
<dbReference type="EC" id="5.3.3.2" evidence="11"/>
<comment type="cofactor">
    <cofactor evidence="11">
        <name>NADPH</name>
        <dbReference type="ChEBI" id="CHEBI:57783"/>
    </cofactor>
</comment>
<feature type="binding site" evidence="11">
    <location>
        <begin position="10"/>
        <end position="11"/>
    </location>
    <ligand>
        <name>substrate</name>
    </ligand>
</feature>
<name>A0A328AI25_9CAUL</name>
<feature type="binding site" evidence="11">
    <location>
        <position position="162"/>
    </location>
    <ligand>
        <name>Mg(2+)</name>
        <dbReference type="ChEBI" id="CHEBI:18420"/>
    </ligand>
</feature>
<reference evidence="14" key="1">
    <citation type="submission" date="2018-05" db="EMBL/GenBank/DDBJ databases">
        <authorList>
            <person name="Li X."/>
        </authorList>
    </citation>
    <scope>NUCLEOTIDE SEQUENCE [LARGE SCALE GENOMIC DNA]</scope>
    <source>
        <strain evidence="14">YIM 73061</strain>
    </source>
</reference>
<dbReference type="GO" id="GO:0070402">
    <property type="term" value="F:NADPH binding"/>
    <property type="evidence" value="ECO:0007669"/>
    <property type="project" value="UniProtKB-UniRule"/>
</dbReference>
<keyword evidence="8 11" id="KW-0414">Isoprene biosynthesis</keyword>
<feature type="binding site" evidence="11">
    <location>
        <position position="223"/>
    </location>
    <ligand>
        <name>FMN</name>
        <dbReference type="ChEBI" id="CHEBI:58210"/>
    </ligand>
</feature>
<evidence type="ECO:0000313" key="13">
    <source>
        <dbReference type="EMBL" id="RAK52498.1"/>
    </source>
</evidence>
<feature type="binding site" evidence="11">
    <location>
        <position position="97"/>
    </location>
    <ligand>
        <name>FMN</name>
        <dbReference type="ChEBI" id="CHEBI:58210"/>
    </ligand>
</feature>
<proteinExistence type="inferred from homology"/>
<dbReference type="OrthoDB" id="9795032at2"/>
<evidence type="ECO:0000313" key="14">
    <source>
        <dbReference type="Proteomes" id="UP000249725"/>
    </source>
</evidence>
<keyword evidence="9 11" id="KW-0413">Isomerase</keyword>
<dbReference type="Proteomes" id="UP000249725">
    <property type="component" value="Unassembled WGS sequence"/>
</dbReference>
<feature type="binding site" evidence="11">
    <location>
        <position position="193"/>
    </location>
    <ligand>
        <name>FMN</name>
        <dbReference type="ChEBI" id="CHEBI:58210"/>
    </ligand>
</feature>
<feature type="domain" description="FMN-dependent dehydrogenase" evidence="12">
    <location>
        <begin position="28"/>
        <end position="98"/>
    </location>
</feature>
<keyword evidence="6 11" id="KW-0460">Magnesium</keyword>
<evidence type="ECO:0000256" key="7">
    <source>
        <dbReference type="ARBA" id="ARBA00022857"/>
    </source>
</evidence>
<evidence type="ECO:0000259" key="12">
    <source>
        <dbReference type="Pfam" id="PF01070"/>
    </source>
</evidence>
<dbReference type="SUPFAM" id="SSF51395">
    <property type="entry name" value="FMN-linked oxidoreductases"/>
    <property type="match status" value="1"/>
</dbReference>
<dbReference type="SMART" id="SM01240">
    <property type="entry name" value="IMPDH"/>
    <property type="match status" value="1"/>
</dbReference>
<dbReference type="CDD" id="cd02811">
    <property type="entry name" value="IDI-2_FMN"/>
    <property type="match status" value="1"/>
</dbReference>
<evidence type="ECO:0000256" key="2">
    <source>
        <dbReference type="ARBA" id="ARBA00022490"/>
    </source>
</evidence>
<gene>
    <name evidence="11" type="primary">fni</name>
    <name evidence="13" type="ORF">DJ018_09800</name>
</gene>
<keyword evidence="7 11" id="KW-0521">NADP</keyword>
<dbReference type="EMBL" id="QFYR01000002">
    <property type="protein sequence ID" value="RAK52498.1"/>
    <property type="molecule type" value="Genomic_DNA"/>
</dbReference>